<dbReference type="InterPro" id="IPR017439">
    <property type="entry name" value="Amidohydrolase"/>
</dbReference>
<proteinExistence type="predicted"/>
<organism evidence="1 2">
    <name type="scientific">Clostridium thailandense</name>
    <dbReference type="NCBI Taxonomy" id="2794346"/>
    <lineage>
        <taxon>Bacteria</taxon>
        <taxon>Bacillati</taxon>
        <taxon>Bacillota</taxon>
        <taxon>Clostridia</taxon>
        <taxon>Eubacteriales</taxon>
        <taxon>Clostridiaceae</taxon>
        <taxon>Clostridium</taxon>
    </lineage>
</organism>
<dbReference type="AlphaFoldDB" id="A0A949TGG1"/>
<name>A0A949TGG1_9CLOT</name>
<sequence length="73" mass="8259">MELFDLIPSMGGEDFSIYTEKTKGCFYWLGVGNKEKDCVYQWHNPRFDADESALIIGSSVLAVSALKAIEYFI</sequence>
<gene>
    <name evidence="1" type="ORF">I6U48_02350</name>
</gene>
<dbReference type="Proteomes" id="UP000694308">
    <property type="component" value="Unassembled WGS sequence"/>
</dbReference>
<dbReference type="RefSeq" id="WP_218318794.1">
    <property type="nucleotide sequence ID" value="NZ_JAEEGC010000008.1"/>
</dbReference>
<evidence type="ECO:0000313" key="1">
    <source>
        <dbReference type="EMBL" id="MBV7271755.1"/>
    </source>
</evidence>
<keyword evidence="2" id="KW-1185">Reference proteome</keyword>
<accession>A0A949TGG1</accession>
<dbReference type="GO" id="GO:0016787">
    <property type="term" value="F:hydrolase activity"/>
    <property type="evidence" value="ECO:0007669"/>
    <property type="project" value="InterPro"/>
</dbReference>
<dbReference type="EMBL" id="JAEEGC010000008">
    <property type="protein sequence ID" value="MBV7271755.1"/>
    <property type="molecule type" value="Genomic_DNA"/>
</dbReference>
<protein>
    <submittedName>
        <fullName evidence="1">Uncharacterized protein</fullName>
    </submittedName>
</protein>
<dbReference type="PANTHER" id="PTHR11014">
    <property type="entry name" value="PEPTIDASE M20 FAMILY MEMBER"/>
    <property type="match status" value="1"/>
</dbReference>
<comment type="caution">
    <text evidence="1">The sequence shown here is derived from an EMBL/GenBank/DDBJ whole genome shotgun (WGS) entry which is preliminary data.</text>
</comment>
<evidence type="ECO:0000313" key="2">
    <source>
        <dbReference type="Proteomes" id="UP000694308"/>
    </source>
</evidence>
<reference evidence="1" key="1">
    <citation type="submission" date="2020-12" db="EMBL/GenBank/DDBJ databases">
        <title>Clostridium thailandense sp. nov., a novel acetogenic bacterium isolated from peat land soil in Thailand.</title>
        <authorList>
            <person name="Chaikitkaew S."/>
            <person name="Birkeland N.K."/>
        </authorList>
    </citation>
    <scope>NUCLEOTIDE SEQUENCE</scope>
    <source>
        <strain evidence="1">PL3</strain>
    </source>
</reference>
<dbReference type="PANTHER" id="PTHR11014:SF63">
    <property type="entry name" value="METALLOPEPTIDASE, PUTATIVE (AFU_ORTHOLOGUE AFUA_6G09600)-RELATED"/>
    <property type="match status" value="1"/>
</dbReference>
<dbReference type="InterPro" id="IPR002933">
    <property type="entry name" value="Peptidase_M20"/>
</dbReference>
<dbReference type="Pfam" id="PF01546">
    <property type="entry name" value="Peptidase_M20"/>
    <property type="match status" value="1"/>
</dbReference>